<accession>A0A674HPC5</accession>
<evidence type="ECO:0000313" key="12">
    <source>
        <dbReference type="Proteomes" id="UP000007754"/>
    </source>
</evidence>
<evidence type="ECO:0000256" key="8">
    <source>
        <dbReference type="ARBA" id="ARBA00023163"/>
    </source>
</evidence>
<dbReference type="Gene3D" id="3.30.40.10">
    <property type="entry name" value="Zinc/RING finger domain, C3HC4 (zinc finger)"/>
    <property type="match status" value="1"/>
</dbReference>
<evidence type="ECO:0000256" key="4">
    <source>
        <dbReference type="ARBA" id="ARBA00022723"/>
    </source>
</evidence>
<protein>
    <recommendedName>
        <fullName evidence="2">RING-type E3 ubiquitin transferase</fullName>
        <ecNumber evidence="2">2.3.2.27</ecNumber>
    </recommendedName>
</protein>
<dbReference type="EC" id="2.3.2.27" evidence="2"/>
<evidence type="ECO:0000256" key="5">
    <source>
        <dbReference type="ARBA" id="ARBA00022771"/>
    </source>
</evidence>
<dbReference type="Ensembl" id="ENSTGUT00000027029.1">
    <property type="protein sequence ID" value="ENSTGUP00000036838.1"/>
    <property type="gene ID" value="ENSTGUG00000021882.1"/>
</dbReference>
<organism evidence="11 12">
    <name type="scientific">Taeniopygia guttata</name>
    <name type="common">Zebra finch</name>
    <name type="synonym">Poephila guttata</name>
    <dbReference type="NCBI Taxonomy" id="59729"/>
    <lineage>
        <taxon>Eukaryota</taxon>
        <taxon>Metazoa</taxon>
        <taxon>Chordata</taxon>
        <taxon>Craniata</taxon>
        <taxon>Vertebrata</taxon>
        <taxon>Euteleostomi</taxon>
        <taxon>Archelosauria</taxon>
        <taxon>Archosauria</taxon>
        <taxon>Dinosauria</taxon>
        <taxon>Saurischia</taxon>
        <taxon>Theropoda</taxon>
        <taxon>Coelurosauria</taxon>
        <taxon>Aves</taxon>
        <taxon>Neognathae</taxon>
        <taxon>Neoaves</taxon>
        <taxon>Telluraves</taxon>
        <taxon>Australaves</taxon>
        <taxon>Passeriformes</taxon>
        <taxon>Passeroidea</taxon>
        <taxon>Estrildidae</taxon>
        <taxon>Estrildinae</taxon>
        <taxon>Taeniopygia</taxon>
    </lineage>
</organism>
<evidence type="ECO:0000256" key="1">
    <source>
        <dbReference type="ARBA" id="ARBA00000900"/>
    </source>
</evidence>
<dbReference type="AlphaFoldDB" id="A0A674HPC5"/>
<comment type="catalytic activity">
    <reaction evidence="1">
        <text>S-ubiquitinyl-[E2 ubiquitin-conjugating enzyme]-L-cysteine + [acceptor protein]-L-lysine = [E2 ubiquitin-conjugating enzyme]-L-cysteine + N(6)-ubiquitinyl-[acceptor protein]-L-lysine.</text>
        <dbReference type="EC" id="2.3.2.27"/>
    </reaction>
</comment>
<keyword evidence="4" id="KW-0479">Metal-binding</keyword>
<dbReference type="InterPro" id="IPR017907">
    <property type="entry name" value="Znf_RING_CS"/>
</dbReference>
<keyword evidence="12" id="KW-1185">Reference proteome</keyword>
<dbReference type="InParanoid" id="A0A674HPC5"/>
<evidence type="ECO:0000256" key="6">
    <source>
        <dbReference type="ARBA" id="ARBA00022833"/>
    </source>
</evidence>
<keyword evidence="8" id="KW-0804">Transcription</keyword>
<dbReference type="PROSITE" id="PS00518">
    <property type="entry name" value="ZF_RING_1"/>
    <property type="match status" value="1"/>
</dbReference>
<keyword evidence="7" id="KW-0805">Transcription regulation</keyword>
<evidence type="ECO:0000313" key="11">
    <source>
        <dbReference type="Ensembl" id="ENSTGUP00000036838.1"/>
    </source>
</evidence>
<dbReference type="GO" id="GO:0061630">
    <property type="term" value="F:ubiquitin protein ligase activity"/>
    <property type="evidence" value="ECO:0007669"/>
    <property type="project" value="UniProtKB-EC"/>
</dbReference>
<dbReference type="PANTHER" id="PTHR46077:SF1">
    <property type="entry name" value="TOP1 BINDING ARGININE_SERINE RICH PROTEIN, E3 UBIQUITIN LIGASE"/>
    <property type="match status" value="1"/>
</dbReference>
<dbReference type="Proteomes" id="UP000007754">
    <property type="component" value="Chromosome Z"/>
</dbReference>
<dbReference type="PANTHER" id="PTHR46077">
    <property type="entry name" value="E3 UBIQUITIN-PROTEIN LIGASE TOPORS"/>
    <property type="match status" value="1"/>
</dbReference>
<dbReference type="Pfam" id="PF13639">
    <property type="entry name" value="zf-RING_2"/>
    <property type="match status" value="1"/>
</dbReference>
<evidence type="ECO:0000256" key="3">
    <source>
        <dbReference type="ARBA" id="ARBA00022679"/>
    </source>
</evidence>
<dbReference type="SUPFAM" id="SSF57850">
    <property type="entry name" value="RING/U-box"/>
    <property type="match status" value="1"/>
</dbReference>
<reference evidence="11" key="2">
    <citation type="submission" date="2025-08" db="UniProtKB">
        <authorList>
            <consortium name="Ensembl"/>
        </authorList>
    </citation>
    <scope>IDENTIFICATION</scope>
</reference>
<name>A0A674HPC5_TAEGU</name>
<sequence>MPGRSLTTNSNCPICQDTCEDVASTLPCHHQFCLGCILRWTERNPVCPLCRRTIVTVQFSDHGEDDYLEASITVPEELLDTDCPLSPSISD</sequence>
<dbReference type="GO" id="GO:0006513">
    <property type="term" value="P:protein monoubiquitination"/>
    <property type="evidence" value="ECO:0007669"/>
    <property type="project" value="TreeGrafter"/>
</dbReference>
<dbReference type="GeneTree" id="ENSGT01150000287045"/>
<keyword evidence="5 9" id="KW-0863">Zinc-finger</keyword>
<dbReference type="SMART" id="SM00184">
    <property type="entry name" value="RING"/>
    <property type="match status" value="1"/>
</dbReference>
<dbReference type="PROSITE" id="PS50089">
    <property type="entry name" value="ZF_RING_2"/>
    <property type="match status" value="1"/>
</dbReference>
<dbReference type="GO" id="GO:0008270">
    <property type="term" value="F:zinc ion binding"/>
    <property type="evidence" value="ECO:0007669"/>
    <property type="project" value="UniProtKB-KW"/>
</dbReference>
<reference evidence="11" key="3">
    <citation type="submission" date="2025-09" db="UniProtKB">
        <authorList>
            <consortium name="Ensembl"/>
        </authorList>
    </citation>
    <scope>IDENTIFICATION</scope>
</reference>
<dbReference type="InterPro" id="IPR013083">
    <property type="entry name" value="Znf_RING/FYVE/PHD"/>
</dbReference>
<reference evidence="11 12" key="1">
    <citation type="journal article" date="2010" name="Nature">
        <title>The genome of a songbird.</title>
        <authorList>
            <person name="Warren W.C."/>
            <person name="Clayton D.F."/>
            <person name="Ellegren H."/>
            <person name="Arnold A.P."/>
            <person name="Hillier L.W."/>
            <person name="Kunstner A."/>
            <person name="Searle S."/>
            <person name="White S."/>
            <person name="Vilella A.J."/>
            <person name="Fairley S."/>
            <person name="Heger A."/>
            <person name="Kong L."/>
            <person name="Ponting C.P."/>
            <person name="Jarvis E.D."/>
            <person name="Mello C.V."/>
            <person name="Minx P."/>
            <person name="Lovell P."/>
            <person name="Velho T.A."/>
            <person name="Ferris M."/>
            <person name="Balakrishnan C.N."/>
            <person name="Sinha S."/>
            <person name="Blatti C."/>
            <person name="London S.E."/>
            <person name="Li Y."/>
            <person name="Lin Y.C."/>
            <person name="George J."/>
            <person name="Sweedler J."/>
            <person name="Southey B."/>
            <person name="Gunaratne P."/>
            <person name="Watson M."/>
            <person name="Nam K."/>
            <person name="Backstrom N."/>
            <person name="Smeds L."/>
            <person name="Nabholz B."/>
            <person name="Itoh Y."/>
            <person name="Whitney O."/>
            <person name="Pfenning A.R."/>
            <person name="Howard J."/>
            <person name="Volker M."/>
            <person name="Skinner B.M."/>
            <person name="Griffin D.K."/>
            <person name="Ye L."/>
            <person name="McLaren W.M."/>
            <person name="Flicek P."/>
            <person name="Quesada V."/>
            <person name="Velasco G."/>
            <person name="Lopez-Otin C."/>
            <person name="Puente X.S."/>
            <person name="Olender T."/>
            <person name="Lancet D."/>
            <person name="Smit A.F."/>
            <person name="Hubley R."/>
            <person name="Konkel M.K."/>
            <person name="Walker J.A."/>
            <person name="Batzer M.A."/>
            <person name="Gu W."/>
            <person name="Pollock D.D."/>
            <person name="Chen L."/>
            <person name="Cheng Z."/>
            <person name="Eichler E.E."/>
            <person name="Stapley J."/>
            <person name="Slate J."/>
            <person name="Ekblom R."/>
            <person name="Birkhead T."/>
            <person name="Burke T."/>
            <person name="Burt D."/>
            <person name="Scharff C."/>
            <person name="Adam I."/>
            <person name="Richard H."/>
            <person name="Sultan M."/>
            <person name="Soldatov A."/>
            <person name="Lehrach H."/>
            <person name="Edwards S.V."/>
            <person name="Yang S.P."/>
            <person name="Li X."/>
            <person name="Graves T."/>
            <person name="Fulton L."/>
            <person name="Nelson J."/>
            <person name="Chinwalla A."/>
            <person name="Hou S."/>
            <person name="Mardis E.R."/>
            <person name="Wilson R.K."/>
        </authorList>
    </citation>
    <scope>NUCLEOTIDE SEQUENCE [LARGE SCALE GENOMIC DNA]</scope>
</reference>
<evidence type="ECO:0000259" key="10">
    <source>
        <dbReference type="PROSITE" id="PS50089"/>
    </source>
</evidence>
<evidence type="ECO:0000256" key="2">
    <source>
        <dbReference type="ARBA" id="ARBA00012483"/>
    </source>
</evidence>
<dbReference type="OMA" id="RWTERNP"/>
<proteinExistence type="predicted"/>
<dbReference type="InterPro" id="IPR001841">
    <property type="entry name" value="Znf_RING"/>
</dbReference>
<dbReference type="GO" id="GO:0000209">
    <property type="term" value="P:protein polyubiquitination"/>
    <property type="evidence" value="ECO:0007669"/>
    <property type="project" value="TreeGrafter"/>
</dbReference>
<feature type="domain" description="RING-type" evidence="10">
    <location>
        <begin position="12"/>
        <end position="51"/>
    </location>
</feature>
<keyword evidence="3" id="KW-0808">Transferase</keyword>
<evidence type="ECO:0000256" key="7">
    <source>
        <dbReference type="ARBA" id="ARBA00023015"/>
    </source>
</evidence>
<keyword evidence="6" id="KW-0862">Zinc</keyword>
<evidence type="ECO:0000256" key="9">
    <source>
        <dbReference type="PROSITE-ProRule" id="PRU00175"/>
    </source>
</evidence>